<reference evidence="6 7" key="1">
    <citation type="journal article" date="2023" name="IMA Fungus">
        <title>Comparative genomic study of the Penicillium genus elucidates a diverse pangenome and 15 lateral gene transfer events.</title>
        <authorList>
            <person name="Petersen C."/>
            <person name="Sorensen T."/>
            <person name="Nielsen M.R."/>
            <person name="Sondergaard T.E."/>
            <person name="Sorensen J.L."/>
            <person name="Fitzpatrick D.A."/>
            <person name="Frisvad J.C."/>
            <person name="Nielsen K.L."/>
        </authorList>
    </citation>
    <scope>NUCLEOTIDE SEQUENCE [LARGE SCALE GENOMIC DNA]</scope>
    <source>
        <strain evidence="6 7">IBT 35679</strain>
    </source>
</reference>
<evidence type="ECO:0000313" key="6">
    <source>
        <dbReference type="EMBL" id="KAJ5525228.1"/>
    </source>
</evidence>
<dbReference type="InterPro" id="IPR051694">
    <property type="entry name" value="Immunoregulatory_rcpt-like"/>
</dbReference>
<dbReference type="GO" id="GO:0016020">
    <property type="term" value="C:membrane"/>
    <property type="evidence" value="ECO:0007669"/>
    <property type="project" value="UniProtKB-SubCell"/>
</dbReference>
<comment type="subcellular location">
    <subcellularLocation>
        <location evidence="1">Membrane</location>
        <topology evidence="1">Single-pass membrane protein</topology>
    </subcellularLocation>
</comment>
<keyword evidence="2 5" id="KW-0812">Transmembrane</keyword>
<dbReference type="Proteomes" id="UP001220324">
    <property type="component" value="Unassembled WGS sequence"/>
</dbReference>
<dbReference type="GO" id="GO:0071944">
    <property type="term" value="C:cell periphery"/>
    <property type="evidence" value="ECO:0007669"/>
    <property type="project" value="UniProtKB-ARBA"/>
</dbReference>
<keyword evidence="7" id="KW-1185">Reference proteome</keyword>
<accession>A0AAD6GA16</accession>
<evidence type="ECO:0008006" key="8">
    <source>
        <dbReference type="Google" id="ProtNLM"/>
    </source>
</evidence>
<sequence>MVTSTTSTASATTTASTDTITTVPMTGIFTPPASCSSSWTYEPEGANDVVGGLLMQNCASADGDDASCWPSGFDNWGRVSASQVFSPGHCPVGYTSAGLSIAQSVTGAVCCLSDFDYTVVGSYPGCISTLASTSSMLVPIRQETGDSTEITGTVTMWGQPISILWEKKDLSLFVSATTTSASSTDSTTASGTTATSLSAASASKASATATAGSDSSSGGSSGGLSTGAGIGIGVGVGVAGVAGLVALALWLFMRKKRNQKSLSEAPGAPNVFYNPQDPNALYTPPVNAHVPPSQPYRPTELDGYATREKHFHELDTS</sequence>
<comment type="caution">
    <text evidence="6">The sequence shown here is derived from an EMBL/GenBank/DDBJ whole genome shotgun (WGS) entry which is preliminary data.</text>
</comment>
<evidence type="ECO:0000313" key="7">
    <source>
        <dbReference type="Proteomes" id="UP001220324"/>
    </source>
</evidence>
<gene>
    <name evidence="6" type="ORF">N7494_011878</name>
</gene>
<dbReference type="EMBL" id="JAQIZZ010000008">
    <property type="protein sequence ID" value="KAJ5525228.1"/>
    <property type="molecule type" value="Genomic_DNA"/>
</dbReference>
<keyword evidence="3 5" id="KW-1133">Transmembrane helix</keyword>
<evidence type="ECO:0000256" key="4">
    <source>
        <dbReference type="ARBA" id="ARBA00023136"/>
    </source>
</evidence>
<proteinExistence type="predicted"/>
<dbReference type="AlphaFoldDB" id="A0AAD6GA16"/>
<organism evidence="6 7">
    <name type="scientific">Penicillium frequentans</name>
    <dbReference type="NCBI Taxonomy" id="3151616"/>
    <lineage>
        <taxon>Eukaryota</taxon>
        <taxon>Fungi</taxon>
        <taxon>Dikarya</taxon>
        <taxon>Ascomycota</taxon>
        <taxon>Pezizomycotina</taxon>
        <taxon>Eurotiomycetes</taxon>
        <taxon>Eurotiomycetidae</taxon>
        <taxon>Eurotiales</taxon>
        <taxon>Aspergillaceae</taxon>
        <taxon>Penicillium</taxon>
    </lineage>
</organism>
<evidence type="ECO:0000256" key="2">
    <source>
        <dbReference type="ARBA" id="ARBA00022692"/>
    </source>
</evidence>
<protein>
    <recommendedName>
        <fullName evidence="8">Mid2 domain-containing protein</fullName>
    </recommendedName>
</protein>
<keyword evidence="4 5" id="KW-0472">Membrane</keyword>
<name>A0AAD6GA16_9EURO</name>
<evidence type="ECO:0000256" key="3">
    <source>
        <dbReference type="ARBA" id="ARBA00022989"/>
    </source>
</evidence>
<evidence type="ECO:0000256" key="5">
    <source>
        <dbReference type="SAM" id="Phobius"/>
    </source>
</evidence>
<feature type="transmembrane region" description="Helical" evidence="5">
    <location>
        <begin position="230"/>
        <end position="252"/>
    </location>
</feature>
<dbReference type="PANTHER" id="PTHR15549">
    <property type="entry name" value="PAIRED IMMUNOGLOBULIN-LIKE TYPE 2 RECEPTOR"/>
    <property type="match status" value="1"/>
</dbReference>
<evidence type="ECO:0000256" key="1">
    <source>
        <dbReference type="ARBA" id="ARBA00004167"/>
    </source>
</evidence>